<proteinExistence type="predicted"/>
<gene>
    <name evidence="1" type="ORF">PXEA_LOCUS8998</name>
</gene>
<evidence type="ECO:0000313" key="2">
    <source>
        <dbReference type="Proteomes" id="UP000784294"/>
    </source>
</evidence>
<dbReference type="AlphaFoldDB" id="A0A3S5AG09"/>
<organism evidence="1 2">
    <name type="scientific">Protopolystoma xenopodis</name>
    <dbReference type="NCBI Taxonomy" id="117903"/>
    <lineage>
        <taxon>Eukaryota</taxon>
        <taxon>Metazoa</taxon>
        <taxon>Spiralia</taxon>
        <taxon>Lophotrochozoa</taxon>
        <taxon>Platyhelminthes</taxon>
        <taxon>Monogenea</taxon>
        <taxon>Polyopisthocotylea</taxon>
        <taxon>Polystomatidea</taxon>
        <taxon>Polystomatidae</taxon>
        <taxon>Protopolystoma</taxon>
    </lineage>
</organism>
<sequence length="106" mass="11996">MYEASSRLLGAPHSRTVKLPKYCQRLCAGKVHSLVQIMCAEKKSESSQNMDSVKNQITQHLKKTLTVFSQRLLEVLYALIVRRVHILARIISAEENSESDTLALEL</sequence>
<reference evidence="1" key="1">
    <citation type="submission" date="2018-11" db="EMBL/GenBank/DDBJ databases">
        <authorList>
            <consortium name="Pathogen Informatics"/>
        </authorList>
    </citation>
    <scope>NUCLEOTIDE SEQUENCE</scope>
</reference>
<dbReference type="Proteomes" id="UP000784294">
    <property type="component" value="Unassembled WGS sequence"/>
</dbReference>
<evidence type="ECO:0000313" key="1">
    <source>
        <dbReference type="EMBL" id="VEL15558.1"/>
    </source>
</evidence>
<name>A0A3S5AG09_9PLAT</name>
<protein>
    <submittedName>
        <fullName evidence="1">Uncharacterized protein</fullName>
    </submittedName>
</protein>
<keyword evidence="2" id="KW-1185">Reference proteome</keyword>
<accession>A0A3S5AG09</accession>
<comment type="caution">
    <text evidence="1">The sequence shown here is derived from an EMBL/GenBank/DDBJ whole genome shotgun (WGS) entry which is preliminary data.</text>
</comment>
<dbReference type="EMBL" id="CAAALY010025019">
    <property type="protein sequence ID" value="VEL15558.1"/>
    <property type="molecule type" value="Genomic_DNA"/>
</dbReference>